<feature type="chain" id="PRO_5014192575" evidence="4">
    <location>
        <begin position="23"/>
        <end position="265"/>
    </location>
</feature>
<protein>
    <submittedName>
        <fullName evidence="5">Phospholipid-binding lipoprotein MlaA</fullName>
    </submittedName>
</protein>
<feature type="signal peptide" evidence="4">
    <location>
        <begin position="1"/>
        <end position="22"/>
    </location>
</feature>
<dbReference type="Proteomes" id="UP000231644">
    <property type="component" value="Unassembled WGS sequence"/>
</dbReference>
<accession>A0A1I1I6X9</accession>
<sequence>MKVSFKSFILRGVLVGAVLGLAACAPRPTETGINDPWEAANRRTHAFNKSLDRAVLRPLGRGLARDGSDPLMATVGNVAGNLATPGLVVNNLLQADGKGAVTNTARFLLNSTLGFAGLFDVATMAGIYEADTDFGETLHVWGASEGAYVELPVFGPSTERDALGRVVDMFTNPLSHVLDKPEKYVAPVASVTSKLADRGKYAQTVDSVLYDSADSYAQSRSTYLQNRRYELGGDVASDPYGDPYGADPYDDPYAAGDPYDDPYAQ</sequence>
<gene>
    <name evidence="5" type="ORF">SAMN05421762_0512</name>
</gene>
<reference evidence="5 6" key="1">
    <citation type="submission" date="2016-10" db="EMBL/GenBank/DDBJ databases">
        <authorList>
            <person name="de Groot N.N."/>
        </authorList>
    </citation>
    <scope>NUCLEOTIDE SEQUENCE [LARGE SCALE GENOMIC DNA]</scope>
    <source>
        <strain evidence="5 6">DSM 29619</strain>
    </source>
</reference>
<dbReference type="EMBL" id="FOLX01000001">
    <property type="protein sequence ID" value="SFC31572.1"/>
    <property type="molecule type" value="Genomic_DNA"/>
</dbReference>
<dbReference type="GO" id="GO:0016020">
    <property type="term" value="C:membrane"/>
    <property type="evidence" value="ECO:0007669"/>
    <property type="project" value="InterPro"/>
</dbReference>
<dbReference type="AlphaFoldDB" id="A0A1I1I6X9"/>
<proteinExistence type="inferred from homology"/>
<dbReference type="PANTHER" id="PTHR30035:SF3">
    <property type="entry name" value="INTERMEMBRANE PHOSPHOLIPID TRANSPORT SYSTEM LIPOPROTEIN MLAA"/>
    <property type="match status" value="1"/>
</dbReference>
<comment type="similarity">
    <text evidence="1">Belongs to the MlaA family.</text>
</comment>
<dbReference type="GO" id="GO:0120010">
    <property type="term" value="P:intermembrane phospholipid transfer"/>
    <property type="evidence" value="ECO:0007669"/>
    <property type="project" value="TreeGrafter"/>
</dbReference>
<dbReference type="PANTHER" id="PTHR30035">
    <property type="entry name" value="LIPOPROTEIN VACJ-RELATED"/>
    <property type="match status" value="1"/>
</dbReference>
<dbReference type="Pfam" id="PF04333">
    <property type="entry name" value="MlaA"/>
    <property type="match status" value="1"/>
</dbReference>
<dbReference type="RefSeq" id="WP_093450002.1">
    <property type="nucleotide sequence ID" value="NZ_FNZG01000002.1"/>
</dbReference>
<name>A0A1I1I6X9_9RHOB</name>
<dbReference type="OrthoDB" id="9785326at2"/>
<evidence type="ECO:0000256" key="2">
    <source>
        <dbReference type="ARBA" id="ARBA00022729"/>
    </source>
</evidence>
<evidence type="ECO:0000313" key="6">
    <source>
        <dbReference type="Proteomes" id="UP000231644"/>
    </source>
</evidence>
<keyword evidence="6" id="KW-1185">Reference proteome</keyword>
<dbReference type="InterPro" id="IPR007428">
    <property type="entry name" value="MlaA"/>
</dbReference>
<evidence type="ECO:0000256" key="4">
    <source>
        <dbReference type="SAM" id="SignalP"/>
    </source>
</evidence>
<evidence type="ECO:0000313" key="5">
    <source>
        <dbReference type="EMBL" id="SFC31572.1"/>
    </source>
</evidence>
<keyword evidence="5" id="KW-0449">Lipoprotein</keyword>
<feature type="compositionally biased region" description="Low complexity" evidence="3">
    <location>
        <begin position="238"/>
        <end position="265"/>
    </location>
</feature>
<organism evidence="5 6">
    <name type="scientific">Pseudooceanicola nitratireducens</name>
    <dbReference type="NCBI Taxonomy" id="517719"/>
    <lineage>
        <taxon>Bacteria</taxon>
        <taxon>Pseudomonadati</taxon>
        <taxon>Pseudomonadota</taxon>
        <taxon>Alphaproteobacteria</taxon>
        <taxon>Rhodobacterales</taxon>
        <taxon>Paracoccaceae</taxon>
        <taxon>Pseudooceanicola</taxon>
    </lineage>
</organism>
<evidence type="ECO:0000256" key="3">
    <source>
        <dbReference type="SAM" id="MobiDB-lite"/>
    </source>
</evidence>
<keyword evidence="2 4" id="KW-0732">Signal</keyword>
<dbReference type="PRINTS" id="PR01805">
    <property type="entry name" value="VACJLIPOPROT"/>
</dbReference>
<feature type="region of interest" description="Disordered" evidence="3">
    <location>
        <begin position="230"/>
        <end position="265"/>
    </location>
</feature>
<dbReference type="PROSITE" id="PS51257">
    <property type="entry name" value="PROKAR_LIPOPROTEIN"/>
    <property type="match status" value="1"/>
</dbReference>
<evidence type="ECO:0000256" key="1">
    <source>
        <dbReference type="ARBA" id="ARBA00010634"/>
    </source>
</evidence>
<dbReference type="STRING" id="517719.SAMN05421762_0512"/>